<dbReference type="EMBL" id="CP101185">
    <property type="protein sequence ID" value="UYV95916.1"/>
    <property type="molecule type" value="Genomic_DNA"/>
</dbReference>
<keyword evidence="3" id="KW-0238">DNA-binding</keyword>
<dbReference type="Proteomes" id="UP001163293">
    <property type="component" value="Chromosome"/>
</dbReference>
<proteinExistence type="predicted"/>
<dbReference type="GO" id="GO:0006298">
    <property type="term" value="P:mismatch repair"/>
    <property type="evidence" value="ECO:0007669"/>
    <property type="project" value="InterPro"/>
</dbReference>
<keyword evidence="1" id="KW-0547">Nucleotide-binding</keyword>
<dbReference type="GO" id="GO:0030983">
    <property type="term" value="F:mismatched DNA binding"/>
    <property type="evidence" value="ECO:0007669"/>
    <property type="project" value="InterPro"/>
</dbReference>
<keyword evidence="6" id="KW-1185">Reference proteome</keyword>
<evidence type="ECO:0000256" key="2">
    <source>
        <dbReference type="ARBA" id="ARBA00022840"/>
    </source>
</evidence>
<evidence type="ECO:0000256" key="3">
    <source>
        <dbReference type="ARBA" id="ARBA00023125"/>
    </source>
</evidence>
<dbReference type="InterPro" id="IPR045076">
    <property type="entry name" value="MutS"/>
</dbReference>
<dbReference type="GO" id="GO:0005524">
    <property type="term" value="F:ATP binding"/>
    <property type="evidence" value="ECO:0007669"/>
    <property type="project" value="UniProtKB-KW"/>
</dbReference>
<dbReference type="PANTHER" id="PTHR11361">
    <property type="entry name" value="DNA MISMATCH REPAIR PROTEIN MUTS FAMILY MEMBER"/>
    <property type="match status" value="1"/>
</dbReference>
<accession>A0AAX3ECY6</accession>
<evidence type="ECO:0000256" key="1">
    <source>
        <dbReference type="ARBA" id="ARBA00022741"/>
    </source>
</evidence>
<organism evidence="5 6">
    <name type="scientific">Paenarthrobacter ureafaciens</name>
    <dbReference type="NCBI Taxonomy" id="37931"/>
    <lineage>
        <taxon>Bacteria</taxon>
        <taxon>Bacillati</taxon>
        <taxon>Actinomycetota</taxon>
        <taxon>Actinomycetes</taxon>
        <taxon>Micrococcales</taxon>
        <taxon>Micrococcaceae</taxon>
        <taxon>Paenarthrobacter</taxon>
    </lineage>
</organism>
<evidence type="ECO:0000313" key="6">
    <source>
        <dbReference type="Proteomes" id="UP001163293"/>
    </source>
</evidence>
<protein>
    <recommendedName>
        <fullName evidence="4">DNA mismatch repair proteins mutS family domain-containing protein</fullName>
    </recommendedName>
</protein>
<dbReference type="AlphaFoldDB" id="A0AAX3ECY6"/>
<gene>
    <name evidence="5" type="ORF">NL394_12555</name>
</gene>
<dbReference type="GO" id="GO:0140664">
    <property type="term" value="F:ATP-dependent DNA damage sensor activity"/>
    <property type="evidence" value="ECO:0007669"/>
    <property type="project" value="InterPro"/>
</dbReference>
<reference evidence="5" key="1">
    <citation type="submission" date="2022-07" db="EMBL/GenBank/DDBJ databases">
        <authorList>
            <person name="Wu T."/>
        </authorList>
    </citation>
    <scope>NUCLEOTIDE SEQUENCE</scope>
    <source>
        <strain evidence="5">SD-1</strain>
    </source>
</reference>
<evidence type="ECO:0000313" key="5">
    <source>
        <dbReference type="EMBL" id="UYV95916.1"/>
    </source>
</evidence>
<feature type="domain" description="DNA mismatch repair proteins mutS family" evidence="4">
    <location>
        <begin position="317"/>
        <end position="498"/>
    </location>
</feature>
<dbReference type="Pfam" id="PF00488">
    <property type="entry name" value="MutS_V"/>
    <property type="match status" value="1"/>
</dbReference>
<keyword evidence="2" id="KW-0067">ATP-binding</keyword>
<dbReference type="InterPro" id="IPR027417">
    <property type="entry name" value="P-loop_NTPase"/>
</dbReference>
<name>A0AAX3ECY6_PAEUR</name>
<dbReference type="RefSeq" id="WP_206599675.1">
    <property type="nucleotide sequence ID" value="NZ_CP043010.1"/>
</dbReference>
<dbReference type="InterPro" id="IPR000432">
    <property type="entry name" value="DNA_mismatch_repair_MutS_C"/>
</dbReference>
<dbReference type="PANTHER" id="PTHR11361:SF34">
    <property type="entry name" value="DNA MISMATCH REPAIR PROTEIN MSH1, MITOCHONDRIAL"/>
    <property type="match status" value="1"/>
</dbReference>
<evidence type="ECO:0000259" key="4">
    <source>
        <dbReference type="SMART" id="SM00534"/>
    </source>
</evidence>
<sequence length="498" mass="55232">MPATEGPLFRETLKDLQLDAIIGTVTSGRAGYDLVPFFHAPCQDPDTVRFRHEVFADLENPSCLASIEDFSRRMQVVREQLGQAGKLHYKLQKQALILAAAQTYCSAVVALCEELTAAGVRSSGLRAFTAFLDTYVSSGFFSGLRTDADGIRADLDAVSYKIRIDGGHVSVSPYRGEVDYTAEVEATFARFRQGAVKDYSSKLPTSVEIDHVEAQVLDRVAVLFADTFTRLKDFCARHASFQNPVIARFDREIQFYTSYLRHIRPLKEAGLRFCYPQVSATSKQTSAADTFDLALAVKLVRDKAPVVTNDLELTGAERILIVSGPNQGGKTTFARTVGQLHYLAALGLPVPGTRARLFLPDGIYTHFEREENRMDLRGKLEDDLVRVQRILAQATPRSVIVLNEIFTSTTLNDAIYLGREVLERVVALGLICVCVTFVEELASVSTTTVSMVSTVMPEDPSVRTLKIVRRRADGRAYAKVLARKYGLNYDALKERIHS</sequence>
<dbReference type="GO" id="GO:0005829">
    <property type="term" value="C:cytosol"/>
    <property type="evidence" value="ECO:0007669"/>
    <property type="project" value="TreeGrafter"/>
</dbReference>
<dbReference type="SMART" id="SM00534">
    <property type="entry name" value="MUTSac"/>
    <property type="match status" value="1"/>
</dbReference>
<dbReference type="Gene3D" id="3.40.50.300">
    <property type="entry name" value="P-loop containing nucleotide triphosphate hydrolases"/>
    <property type="match status" value="1"/>
</dbReference>
<dbReference type="SUPFAM" id="SSF52540">
    <property type="entry name" value="P-loop containing nucleoside triphosphate hydrolases"/>
    <property type="match status" value="1"/>
</dbReference>